<reference evidence="1 2" key="1">
    <citation type="submission" date="2013-07" db="EMBL/GenBank/DDBJ databases">
        <title>The Genome Sequence of Kwoniella mangroviensis CBS10435.</title>
        <authorList>
            <consortium name="The Broad Institute Genome Sequencing Platform"/>
            <person name="Cuomo C."/>
            <person name="Litvintseva A."/>
            <person name="Chen Y."/>
            <person name="Heitman J."/>
            <person name="Sun S."/>
            <person name="Springer D."/>
            <person name="Dromer F."/>
            <person name="Young S.K."/>
            <person name="Zeng Q."/>
            <person name="Gargeya S."/>
            <person name="Fitzgerald M."/>
            <person name="Abouelleil A."/>
            <person name="Alvarado L."/>
            <person name="Berlin A.M."/>
            <person name="Chapman S.B."/>
            <person name="Dewar J."/>
            <person name="Goldberg J."/>
            <person name="Griggs A."/>
            <person name="Gujja S."/>
            <person name="Hansen M."/>
            <person name="Howarth C."/>
            <person name="Imamovic A."/>
            <person name="Larimer J."/>
            <person name="McCowan C."/>
            <person name="Murphy C."/>
            <person name="Pearson M."/>
            <person name="Priest M."/>
            <person name="Roberts A."/>
            <person name="Saif S."/>
            <person name="Shea T."/>
            <person name="Sykes S."/>
            <person name="Wortman J."/>
            <person name="Nusbaum C."/>
            <person name="Birren B."/>
        </authorList>
    </citation>
    <scope>NUCLEOTIDE SEQUENCE [LARGE SCALE GENOMIC DNA]</scope>
    <source>
        <strain evidence="1 2">CBS 10435</strain>
    </source>
</reference>
<name>A0A1B9IPP0_9TREE</name>
<dbReference type="OrthoDB" id="2564467at2759"/>
<proteinExistence type="predicted"/>
<dbReference type="AlphaFoldDB" id="A0A1B9IPP0"/>
<reference evidence="2" key="2">
    <citation type="submission" date="2013-12" db="EMBL/GenBank/DDBJ databases">
        <title>Evolution of pathogenesis and genome organization in the Tremellales.</title>
        <authorList>
            <person name="Cuomo C."/>
            <person name="Litvintseva A."/>
            <person name="Heitman J."/>
            <person name="Chen Y."/>
            <person name="Sun S."/>
            <person name="Springer D."/>
            <person name="Dromer F."/>
            <person name="Young S."/>
            <person name="Zeng Q."/>
            <person name="Chapman S."/>
            <person name="Gujja S."/>
            <person name="Saif S."/>
            <person name="Birren B."/>
        </authorList>
    </citation>
    <scope>NUCLEOTIDE SEQUENCE [LARGE SCALE GENOMIC DNA]</scope>
    <source>
        <strain evidence="2">CBS 10435</strain>
    </source>
</reference>
<protein>
    <submittedName>
        <fullName evidence="1">Uncharacterized protein</fullName>
    </submittedName>
</protein>
<keyword evidence="2" id="KW-1185">Reference proteome</keyword>
<evidence type="ECO:0000313" key="1">
    <source>
        <dbReference type="EMBL" id="OCF57518.1"/>
    </source>
</evidence>
<sequence>MPDPNSGMGMIQGYPTYTCPTVPIIQQQPEPIVPTIQVQAPPTTIIKERYLPAPPPVYRHSSPRVQTTVSTPSTIINKVTNSAPIINTPPMRHIHIKRTKKIKFPQSNFVNVTPSPQPALKPAMKTITTINRTTRRTTAKGNGRH</sequence>
<gene>
    <name evidence="1" type="ORF">L486_04976</name>
</gene>
<organism evidence="1 2">
    <name type="scientific">Kwoniella mangroviensis CBS 10435</name>
    <dbReference type="NCBI Taxonomy" id="1331196"/>
    <lineage>
        <taxon>Eukaryota</taxon>
        <taxon>Fungi</taxon>
        <taxon>Dikarya</taxon>
        <taxon>Basidiomycota</taxon>
        <taxon>Agaricomycotina</taxon>
        <taxon>Tremellomycetes</taxon>
        <taxon>Tremellales</taxon>
        <taxon>Cryptococcaceae</taxon>
        <taxon>Kwoniella</taxon>
    </lineage>
</organism>
<evidence type="ECO:0000313" key="2">
    <source>
        <dbReference type="Proteomes" id="UP000092583"/>
    </source>
</evidence>
<accession>A0A1B9IPP0</accession>
<dbReference type="Proteomes" id="UP000092583">
    <property type="component" value="Unassembled WGS sequence"/>
</dbReference>
<dbReference type="EMBL" id="KI669463">
    <property type="protein sequence ID" value="OCF57518.1"/>
    <property type="molecule type" value="Genomic_DNA"/>
</dbReference>